<protein>
    <submittedName>
        <fullName evidence="1">(rape) hypothetical protein</fullName>
    </submittedName>
</protein>
<evidence type="ECO:0000313" key="1">
    <source>
        <dbReference type="EMBL" id="CAF2084781.1"/>
    </source>
</evidence>
<accession>A0A816SKG1</accession>
<dbReference type="AlphaFoldDB" id="A0A816SKG1"/>
<sequence length="108" mass="11988">MVWSLHKPMPHLKNCVLNFPFPSVTKGFSLLSGTNALLALKDRGVTDRLGWMHGPAGDAMGLATRRFNSNETSRSTGVLSLCFSTNPRSERPKCSLPLNKFELNRFPL</sequence>
<dbReference type="Proteomes" id="UP001295469">
    <property type="component" value="Chromosome A06"/>
</dbReference>
<proteinExistence type="predicted"/>
<organism evidence="1">
    <name type="scientific">Brassica napus</name>
    <name type="common">Rape</name>
    <dbReference type="NCBI Taxonomy" id="3708"/>
    <lineage>
        <taxon>Eukaryota</taxon>
        <taxon>Viridiplantae</taxon>
        <taxon>Streptophyta</taxon>
        <taxon>Embryophyta</taxon>
        <taxon>Tracheophyta</taxon>
        <taxon>Spermatophyta</taxon>
        <taxon>Magnoliopsida</taxon>
        <taxon>eudicotyledons</taxon>
        <taxon>Gunneridae</taxon>
        <taxon>Pentapetalae</taxon>
        <taxon>rosids</taxon>
        <taxon>malvids</taxon>
        <taxon>Brassicales</taxon>
        <taxon>Brassicaceae</taxon>
        <taxon>Brassiceae</taxon>
        <taxon>Brassica</taxon>
    </lineage>
</organism>
<dbReference type="EMBL" id="HG994360">
    <property type="protein sequence ID" value="CAF2084781.1"/>
    <property type="molecule type" value="Genomic_DNA"/>
</dbReference>
<name>A0A816SKG1_BRANA</name>
<reference evidence="1" key="1">
    <citation type="submission" date="2021-01" db="EMBL/GenBank/DDBJ databases">
        <authorList>
            <consortium name="Genoscope - CEA"/>
            <person name="William W."/>
        </authorList>
    </citation>
    <scope>NUCLEOTIDE SEQUENCE</scope>
</reference>
<gene>
    <name evidence="1" type="ORF">DARMORV10_A06P17670.1</name>
</gene>